<sequence length="710" mass="83418">MTRRSTRQRTEAEHSRRDSETRSSEDDSYEVGLSTGSKRKRVSGSETTPTQVFGHLDVEGLVSLLRVSWSFRNTLLDREFSREIWVKALEEVVPTVPPCPEDLTEPAYAMLLFGYECQFCPTRSARGTRLLMTWRMRACFKCLEGMFSTKEEPAHEQWHEIVPFWSRTRTDKSVLDDDDGDYYDEWDKDGENNTRRRYPHTGGRLEWCHTELLRARQEEFENVPDGEKEAWKERKRAEYAIREEHAQKVDEFNERLVVGNWALLLHKMEDLGLGPYIGFRRDSEDQDPSDWLVNHQNTTYSHRFLCARVVDDLSQQRITDAVWERWKDRIIEVAQKLKRIVDEERREAEYERRWAHVRDACRKYHASQPVNEFLFVAADIVLRPEIDIDYLPDNPLNHDPDDPPRLFYALRHGRDYRIDNTAPIADICATYREEKKQYLWAIAAPKIKEVLGLCREPPIIFIESVVALFMCRHCPDACALHWLQAIGHHCPLPDKSDDDRREEYTEEDWVIVKNSKVHRWNTPEGSITLNVEACRRMSDLLPAMGLDYSISFSDMDRIDPIFRCFHLSPPQPHPGRAWSTINCWLFQGTMLDWRLAAAVHSCEIHNLEEVDEETAEYVRDRMNEARARDRKTWSLVCGRCKFNHNDGRMMAHHVQQKCHPMPFPGIVPGYVRHDGEVTLLMNVVEGWLYNPPMRAPYLHRIKYEGPLGYL</sequence>
<dbReference type="AlphaFoldDB" id="D6RKZ9"/>
<feature type="compositionally biased region" description="Basic and acidic residues" evidence="1">
    <location>
        <begin position="8"/>
        <end position="25"/>
    </location>
</feature>
<dbReference type="InParanoid" id="D6RKZ9"/>
<dbReference type="RefSeq" id="XP_002911953.1">
    <property type="nucleotide sequence ID" value="XM_002911907.1"/>
</dbReference>
<dbReference type="OrthoDB" id="2322499at2759"/>
<dbReference type="GeneID" id="9379946"/>
<dbReference type="HOGENOM" id="CLU_388834_0_0_1"/>
<dbReference type="EMBL" id="AACS02000002">
    <property type="protein sequence ID" value="EFI28459.1"/>
    <property type="molecule type" value="Genomic_DNA"/>
</dbReference>
<evidence type="ECO:0000313" key="2">
    <source>
        <dbReference type="EMBL" id="EFI28459.1"/>
    </source>
</evidence>
<evidence type="ECO:0008006" key="4">
    <source>
        <dbReference type="Google" id="ProtNLM"/>
    </source>
</evidence>
<evidence type="ECO:0000313" key="3">
    <source>
        <dbReference type="Proteomes" id="UP000001861"/>
    </source>
</evidence>
<dbReference type="KEGG" id="cci:CC1G_13992"/>
<feature type="region of interest" description="Disordered" evidence="1">
    <location>
        <begin position="1"/>
        <end position="48"/>
    </location>
</feature>
<dbReference type="Proteomes" id="UP000001861">
    <property type="component" value="Unassembled WGS sequence"/>
</dbReference>
<organism evidence="2 3">
    <name type="scientific">Coprinopsis cinerea (strain Okayama-7 / 130 / ATCC MYA-4618 / FGSC 9003)</name>
    <name type="common">Inky cap fungus</name>
    <name type="synonym">Hormographiella aspergillata</name>
    <dbReference type="NCBI Taxonomy" id="240176"/>
    <lineage>
        <taxon>Eukaryota</taxon>
        <taxon>Fungi</taxon>
        <taxon>Dikarya</taxon>
        <taxon>Basidiomycota</taxon>
        <taxon>Agaricomycotina</taxon>
        <taxon>Agaricomycetes</taxon>
        <taxon>Agaricomycetidae</taxon>
        <taxon>Agaricales</taxon>
        <taxon>Agaricineae</taxon>
        <taxon>Psathyrellaceae</taxon>
        <taxon>Coprinopsis</taxon>
    </lineage>
</organism>
<evidence type="ECO:0000256" key="1">
    <source>
        <dbReference type="SAM" id="MobiDB-lite"/>
    </source>
</evidence>
<protein>
    <recommendedName>
        <fullName evidence="4">F-box domain-containing protein</fullName>
    </recommendedName>
</protein>
<comment type="caution">
    <text evidence="2">The sequence shown here is derived from an EMBL/GenBank/DDBJ whole genome shotgun (WGS) entry which is preliminary data.</text>
</comment>
<proteinExistence type="predicted"/>
<gene>
    <name evidence="2" type="ORF">CC1G_13992</name>
</gene>
<reference evidence="2 3" key="1">
    <citation type="journal article" date="2010" name="Proc. Natl. Acad. Sci. U.S.A.">
        <title>Insights into evolution of multicellular fungi from the assembled chromosomes of the mushroom Coprinopsis cinerea (Coprinus cinereus).</title>
        <authorList>
            <person name="Stajich J.E."/>
            <person name="Wilke S.K."/>
            <person name="Ahren D."/>
            <person name="Au C.H."/>
            <person name="Birren B.W."/>
            <person name="Borodovsky M."/>
            <person name="Burns C."/>
            <person name="Canback B."/>
            <person name="Casselton L.A."/>
            <person name="Cheng C.K."/>
            <person name="Deng J."/>
            <person name="Dietrich F.S."/>
            <person name="Fargo D.C."/>
            <person name="Farman M.L."/>
            <person name="Gathman A.C."/>
            <person name="Goldberg J."/>
            <person name="Guigo R."/>
            <person name="Hoegger P.J."/>
            <person name="Hooker J.B."/>
            <person name="Huggins A."/>
            <person name="James T.Y."/>
            <person name="Kamada T."/>
            <person name="Kilaru S."/>
            <person name="Kodira C."/>
            <person name="Kues U."/>
            <person name="Kupfer D."/>
            <person name="Kwan H.S."/>
            <person name="Lomsadze A."/>
            <person name="Li W."/>
            <person name="Lilly W.W."/>
            <person name="Ma L.J."/>
            <person name="Mackey A.J."/>
            <person name="Manning G."/>
            <person name="Martin F."/>
            <person name="Muraguchi H."/>
            <person name="Natvig D.O."/>
            <person name="Palmerini H."/>
            <person name="Ramesh M.A."/>
            <person name="Rehmeyer C.J."/>
            <person name="Roe B.A."/>
            <person name="Shenoy N."/>
            <person name="Stanke M."/>
            <person name="Ter-Hovhannisyan V."/>
            <person name="Tunlid A."/>
            <person name="Velagapudi R."/>
            <person name="Vision T.J."/>
            <person name="Zeng Q."/>
            <person name="Zolan M.E."/>
            <person name="Pukkila P.J."/>
        </authorList>
    </citation>
    <scope>NUCLEOTIDE SEQUENCE [LARGE SCALE GENOMIC DNA]</scope>
    <source>
        <strain evidence="3">Okayama-7 / 130 / ATCC MYA-4618 / FGSC 9003</strain>
    </source>
</reference>
<dbReference type="VEuPathDB" id="FungiDB:CC1G_13992"/>
<accession>D6RKZ9</accession>
<keyword evidence="3" id="KW-1185">Reference proteome</keyword>
<name>D6RKZ9_COPC7</name>